<dbReference type="Pfam" id="PF04193">
    <property type="entry name" value="PQ-loop"/>
    <property type="match status" value="2"/>
</dbReference>
<evidence type="ECO:0000313" key="11">
    <source>
        <dbReference type="Proteomes" id="UP000076798"/>
    </source>
</evidence>
<dbReference type="PIRSF" id="PIRSF023381">
    <property type="entry name" value="MannP-dilichol_defect-1p"/>
    <property type="match status" value="1"/>
</dbReference>
<comment type="subcellular location">
    <subcellularLocation>
        <location evidence="1 8">Membrane</location>
        <topology evidence="1 8">Multi-pass membrane protein</topology>
    </subcellularLocation>
</comment>
<dbReference type="STRING" id="1314776.A0A166JDR8"/>
<keyword evidence="4" id="KW-0677">Repeat</keyword>
<keyword evidence="2" id="KW-0813">Transport</keyword>
<name>A0A166JDR8_9AGAM</name>
<dbReference type="FunFam" id="1.20.1280.290:FF:000006">
    <property type="entry name" value="mannose-P-dolichol utilization defect 1 protein"/>
    <property type="match status" value="1"/>
</dbReference>
<evidence type="ECO:0000256" key="4">
    <source>
        <dbReference type="ARBA" id="ARBA00022737"/>
    </source>
</evidence>
<evidence type="ECO:0000256" key="5">
    <source>
        <dbReference type="ARBA" id="ARBA00022989"/>
    </source>
</evidence>
<evidence type="ECO:0000256" key="9">
    <source>
        <dbReference type="SAM" id="Phobius"/>
    </source>
</evidence>
<keyword evidence="5 8" id="KW-1133">Transmembrane helix</keyword>
<organism evidence="10 11">
    <name type="scientific">Sistotremastrum suecicum HHB10207 ss-3</name>
    <dbReference type="NCBI Taxonomy" id="1314776"/>
    <lineage>
        <taxon>Eukaryota</taxon>
        <taxon>Fungi</taxon>
        <taxon>Dikarya</taxon>
        <taxon>Basidiomycota</taxon>
        <taxon>Agaricomycotina</taxon>
        <taxon>Agaricomycetes</taxon>
        <taxon>Sistotremastrales</taxon>
        <taxon>Sistotremastraceae</taxon>
        <taxon>Sistotremastrum</taxon>
    </lineage>
</organism>
<comment type="similarity">
    <text evidence="7 8">Belongs to the MPDU1 (TC 2.A.43.3) family.</text>
</comment>
<dbReference type="SMART" id="SM00679">
    <property type="entry name" value="CTNS"/>
    <property type="match status" value="2"/>
</dbReference>
<sequence>MTSITRNLPWFIREPAVSIIGENCYAVLIEELDIFDVPCLKYAASKGLGLGIVAGGSIMKIPQVMLILTAKSARGLSLPAYILETLSYGITTVYSVRHDYPFSTYGENFFLSLQNILITLLIIQYSGRSRALTSTHSNNTPKLIIAAFLTVVSAYSLYAIPMSTLQALQISTLPLSVFSKLPQISQNYKARSTGQLSAFAVIAQIAGCVARVFTTATELGDRIVLAGFIVALFLNIILGFQMWMYWGQEEEEVISLKEKAAHHVPGQQVDIVVPPVTPTPQGGRKWARKVD</sequence>
<keyword evidence="3 8" id="KW-0812">Transmembrane</keyword>
<dbReference type="InterPro" id="IPR016817">
    <property type="entry name" value="MannP-dilichol_defect-1"/>
</dbReference>
<evidence type="ECO:0000256" key="8">
    <source>
        <dbReference type="PIRNR" id="PIRNR023381"/>
    </source>
</evidence>
<dbReference type="PANTHER" id="PTHR12226:SF2">
    <property type="entry name" value="MANNOSE-P-DOLICHOL UTILIZATION DEFECT 1 PROTEIN"/>
    <property type="match status" value="1"/>
</dbReference>
<dbReference type="Proteomes" id="UP000076798">
    <property type="component" value="Unassembled WGS sequence"/>
</dbReference>
<dbReference type="GO" id="GO:0016020">
    <property type="term" value="C:membrane"/>
    <property type="evidence" value="ECO:0007669"/>
    <property type="project" value="UniProtKB-SubCell"/>
</dbReference>
<feature type="transmembrane region" description="Helical" evidence="9">
    <location>
        <begin position="225"/>
        <end position="246"/>
    </location>
</feature>
<accession>A0A166JDR8</accession>
<proteinExistence type="inferred from homology"/>
<reference evidence="10 11" key="1">
    <citation type="journal article" date="2016" name="Mol. Biol. Evol.">
        <title>Comparative Genomics of Early-Diverging Mushroom-Forming Fungi Provides Insights into the Origins of Lignocellulose Decay Capabilities.</title>
        <authorList>
            <person name="Nagy L.G."/>
            <person name="Riley R."/>
            <person name="Tritt A."/>
            <person name="Adam C."/>
            <person name="Daum C."/>
            <person name="Floudas D."/>
            <person name="Sun H."/>
            <person name="Yadav J.S."/>
            <person name="Pangilinan J."/>
            <person name="Larsson K.H."/>
            <person name="Matsuura K."/>
            <person name="Barry K."/>
            <person name="Labutti K."/>
            <person name="Kuo R."/>
            <person name="Ohm R.A."/>
            <person name="Bhattacharya S.S."/>
            <person name="Shirouzu T."/>
            <person name="Yoshinaga Y."/>
            <person name="Martin F.M."/>
            <person name="Grigoriev I.V."/>
            <person name="Hibbett D.S."/>
        </authorList>
    </citation>
    <scope>NUCLEOTIDE SEQUENCE [LARGE SCALE GENOMIC DNA]</scope>
    <source>
        <strain evidence="10 11">HHB10207 ss-3</strain>
    </source>
</reference>
<dbReference type="InterPro" id="IPR006603">
    <property type="entry name" value="PQ-loop_rpt"/>
</dbReference>
<evidence type="ECO:0000313" key="10">
    <source>
        <dbReference type="EMBL" id="KZT44626.1"/>
    </source>
</evidence>
<keyword evidence="11" id="KW-1185">Reference proteome</keyword>
<feature type="transmembrane region" description="Helical" evidence="9">
    <location>
        <begin position="48"/>
        <end position="68"/>
    </location>
</feature>
<dbReference type="EMBL" id="KV428004">
    <property type="protein sequence ID" value="KZT44626.1"/>
    <property type="molecule type" value="Genomic_DNA"/>
</dbReference>
<dbReference type="OrthoDB" id="271506at2759"/>
<evidence type="ECO:0000256" key="6">
    <source>
        <dbReference type="ARBA" id="ARBA00023136"/>
    </source>
</evidence>
<feature type="transmembrane region" description="Helical" evidence="9">
    <location>
        <begin position="196"/>
        <end position="213"/>
    </location>
</feature>
<gene>
    <name evidence="10" type="ORF">SISSUDRAFT_976536</name>
</gene>
<feature type="transmembrane region" description="Helical" evidence="9">
    <location>
        <begin position="109"/>
        <end position="127"/>
    </location>
</feature>
<evidence type="ECO:0000256" key="7">
    <source>
        <dbReference type="ARBA" id="ARBA00038475"/>
    </source>
</evidence>
<evidence type="ECO:0000256" key="3">
    <source>
        <dbReference type="ARBA" id="ARBA00022692"/>
    </source>
</evidence>
<evidence type="ECO:0000256" key="2">
    <source>
        <dbReference type="ARBA" id="ARBA00022448"/>
    </source>
</evidence>
<evidence type="ECO:0000256" key="1">
    <source>
        <dbReference type="ARBA" id="ARBA00004141"/>
    </source>
</evidence>
<dbReference type="AlphaFoldDB" id="A0A166JDR8"/>
<keyword evidence="6 8" id="KW-0472">Membrane</keyword>
<protein>
    <recommendedName>
        <fullName evidence="8">Mannose-P-dolichol utilization defect 1 protein homolog</fullName>
    </recommendedName>
</protein>
<dbReference type="PANTHER" id="PTHR12226">
    <property type="entry name" value="MANNOSE-P-DOLICHOL UTILIZATION DEFECT 1 LEC35 -RELATED"/>
    <property type="match status" value="1"/>
</dbReference>
<dbReference type="Gene3D" id="1.20.1280.290">
    <property type="match status" value="2"/>
</dbReference>
<feature type="transmembrane region" description="Helical" evidence="9">
    <location>
        <begin position="139"/>
        <end position="158"/>
    </location>
</feature>